<evidence type="ECO:0000313" key="6">
    <source>
        <dbReference type="Proteomes" id="UP001550628"/>
    </source>
</evidence>
<organism evidence="5 6">
    <name type="scientific">Nocardia rhamnosiphila</name>
    <dbReference type="NCBI Taxonomy" id="426716"/>
    <lineage>
        <taxon>Bacteria</taxon>
        <taxon>Bacillati</taxon>
        <taxon>Actinomycetota</taxon>
        <taxon>Actinomycetes</taxon>
        <taxon>Mycobacteriales</taxon>
        <taxon>Nocardiaceae</taxon>
        <taxon>Nocardia</taxon>
    </lineage>
</organism>
<evidence type="ECO:0000259" key="4">
    <source>
        <dbReference type="PROSITE" id="PS01124"/>
    </source>
</evidence>
<evidence type="ECO:0000313" key="5">
    <source>
        <dbReference type="EMBL" id="MEU1954078.1"/>
    </source>
</evidence>
<dbReference type="InterPro" id="IPR018060">
    <property type="entry name" value="HTH_AraC"/>
</dbReference>
<dbReference type="Pfam" id="PF12833">
    <property type="entry name" value="HTH_18"/>
    <property type="match status" value="1"/>
</dbReference>
<reference evidence="5 6" key="1">
    <citation type="submission" date="2024-06" db="EMBL/GenBank/DDBJ databases">
        <title>The Natural Products Discovery Center: Release of the First 8490 Sequenced Strains for Exploring Actinobacteria Biosynthetic Diversity.</title>
        <authorList>
            <person name="Kalkreuter E."/>
            <person name="Kautsar S.A."/>
            <person name="Yang D."/>
            <person name="Bader C.D."/>
            <person name="Teijaro C.N."/>
            <person name="Fluegel L."/>
            <person name="Davis C.M."/>
            <person name="Simpson J.R."/>
            <person name="Lauterbach L."/>
            <person name="Steele A.D."/>
            <person name="Gui C."/>
            <person name="Meng S."/>
            <person name="Li G."/>
            <person name="Viehrig K."/>
            <person name="Ye F."/>
            <person name="Su P."/>
            <person name="Kiefer A.F."/>
            <person name="Nichols A."/>
            <person name="Cepeda A.J."/>
            <person name="Yan W."/>
            <person name="Fan B."/>
            <person name="Jiang Y."/>
            <person name="Adhikari A."/>
            <person name="Zheng C.-J."/>
            <person name="Schuster L."/>
            <person name="Cowan T.M."/>
            <person name="Smanski M.J."/>
            <person name="Chevrette M.G."/>
            <person name="De Carvalho L.P.S."/>
            <person name="Shen B."/>
        </authorList>
    </citation>
    <scope>NUCLEOTIDE SEQUENCE [LARGE SCALE GENOMIC DNA]</scope>
    <source>
        <strain evidence="5 6">NPDC019708</strain>
    </source>
</reference>
<accession>A0ABV2WT75</accession>
<dbReference type="PROSITE" id="PS01124">
    <property type="entry name" value="HTH_ARAC_FAMILY_2"/>
    <property type="match status" value="1"/>
</dbReference>
<keyword evidence="1" id="KW-0805">Transcription regulation</keyword>
<dbReference type="SUPFAM" id="SSF46689">
    <property type="entry name" value="Homeodomain-like"/>
    <property type="match status" value="1"/>
</dbReference>
<gene>
    <name evidence="5" type="ORF">ABZ510_19715</name>
</gene>
<keyword evidence="6" id="KW-1185">Reference proteome</keyword>
<feature type="domain" description="HTH araC/xylS-type" evidence="4">
    <location>
        <begin position="213"/>
        <end position="315"/>
    </location>
</feature>
<comment type="caution">
    <text evidence="5">The sequence shown here is derived from an EMBL/GenBank/DDBJ whole genome shotgun (WGS) entry which is preliminary data.</text>
</comment>
<protein>
    <submittedName>
        <fullName evidence="5">AraC family transcriptional regulator</fullName>
    </submittedName>
</protein>
<evidence type="ECO:0000256" key="2">
    <source>
        <dbReference type="ARBA" id="ARBA00023125"/>
    </source>
</evidence>
<dbReference type="Proteomes" id="UP001550628">
    <property type="component" value="Unassembled WGS sequence"/>
</dbReference>
<evidence type="ECO:0000256" key="1">
    <source>
        <dbReference type="ARBA" id="ARBA00023015"/>
    </source>
</evidence>
<proteinExistence type="predicted"/>
<dbReference type="RefSeq" id="WP_030525109.1">
    <property type="nucleotide sequence ID" value="NZ_JBEYBD010000001.1"/>
</dbReference>
<dbReference type="InterPro" id="IPR009057">
    <property type="entry name" value="Homeodomain-like_sf"/>
</dbReference>
<dbReference type="GeneID" id="96247124"/>
<evidence type="ECO:0000256" key="3">
    <source>
        <dbReference type="ARBA" id="ARBA00023163"/>
    </source>
</evidence>
<sequence length="315" mass="34278">MQSLAFDSEDLGATEAFLNDAYTQMQIGNDSPRGVRTRIRRDMLGPVSLDRLDLGFDMAYDADPLNKVCLVTVHSGTVEEDYHGEGRDTFTPGDSGLLTPHDLPYSGVIRSARYDITMFGPELLDRLATTADPADPVRISGHRAMSQAANRQLTAVIIHLQRVATDPATADSPLLAATGADYLAATVLATMPTTAVTEAAAADRRDAHPETVRRAVAYLESHLHEDVTITEVAAAAFVTPRALQLAFRRHLGTTPLRYLRRLRLAGAHDDLRAAAAGDGRTVATIAHRWGFAHPGRFAIAYRHHYGRPPSEVLHT</sequence>
<dbReference type="SMART" id="SM00342">
    <property type="entry name" value="HTH_ARAC"/>
    <property type="match status" value="1"/>
</dbReference>
<dbReference type="EMBL" id="JBEYBF010000013">
    <property type="protein sequence ID" value="MEU1954078.1"/>
    <property type="molecule type" value="Genomic_DNA"/>
</dbReference>
<keyword evidence="3" id="KW-0804">Transcription</keyword>
<dbReference type="InterPro" id="IPR050204">
    <property type="entry name" value="AraC_XylS_family_regulators"/>
</dbReference>
<name>A0ABV2WT75_9NOCA</name>
<dbReference type="PANTHER" id="PTHR46796">
    <property type="entry name" value="HTH-TYPE TRANSCRIPTIONAL ACTIVATOR RHAS-RELATED"/>
    <property type="match status" value="1"/>
</dbReference>
<dbReference type="Gene3D" id="1.10.10.60">
    <property type="entry name" value="Homeodomain-like"/>
    <property type="match status" value="1"/>
</dbReference>
<dbReference type="PANTHER" id="PTHR46796:SF12">
    <property type="entry name" value="HTH-TYPE DNA-BINDING TRANSCRIPTIONAL ACTIVATOR EUTR"/>
    <property type="match status" value="1"/>
</dbReference>
<keyword evidence="2" id="KW-0238">DNA-binding</keyword>